<accession>A0A832SHH6</accession>
<dbReference type="AlphaFoldDB" id="A0A832SHH6"/>
<organism evidence="1 2">
    <name type="scientific">Methanosarcina acetivorans</name>
    <dbReference type="NCBI Taxonomy" id="2214"/>
    <lineage>
        <taxon>Archaea</taxon>
        <taxon>Methanobacteriati</taxon>
        <taxon>Methanobacteriota</taxon>
        <taxon>Stenosarchaea group</taxon>
        <taxon>Methanomicrobia</taxon>
        <taxon>Methanosarcinales</taxon>
        <taxon>Methanosarcinaceae</taxon>
        <taxon>Methanosarcina</taxon>
    </lineage>
</organism>
<dbReference type="Proteomes" id="UP000600774">
    <property type="component" value="Unassembled WGS sequence"/>
</dbReference>
<protein>
    <submittedName>
        <fullName evidence="1">Uncharacterized protein</fullName>
    </submittedName>
</protein>
<evidence type="ECO:0000313" key="1">
    <source>
        <dbReference type="EMBL" id="HIH93373.1"/>
    </source>
</evidence>
<gene>
    <name evidence="1" type="ORF">HA338_04810</name>
</gene>
<dbReference type="EMBL" id="DUJU01000054">
    <property type="protein sequence ID" value="HIH93373.1"/>
    <property type="molecule type" value="Genomic_DNA"/>
</dbReference>
<comment type="caution">
    <text evidence="1">The sequence shown here is derived from an EMBL/GenBank/DDBJ whole genome shotgun (WGS) entry which is preliminary data.</text>
</comment>
<dbReference type="RefSeq" id="WP_011022815.1">
    <property type="nucleotide sequence ID" value="NZ_DUJU01000054.1"/>
</dbReference>
<reference evidence="1" key="1">
    <citation type="journal article" date="2020" name="bioRxiv">
        <title>A rank-normalized archaeal taxonomy based on genome phylogeny resolves widespread incomplete and uneven classifications.</title>
        <authorList>
            <person name="Rinke C."/>
            <person name="Chuvochina M."/>
            <person name="Mussig A.J."/>
            <person name="Chaumeil P.-A."/>
            <person name="Waite D.W."/>
            <person name="Whitman W.B."/>
            <person name="Parks D.H."/>
            <person name="Hugenholtz P."/>
        </authorList>
    </citation>
    <scope>NUCLEOTIDE SEQUENCE</scope>
    <source>
        <strain evidence="1">UBA8876</strain>
    </source>
</reference>
<sequence>MLTVCICASTWDGGGAYTGDTILLRLFLEGEHNEEVRLEFVEAESTGLLDWEMFRDFNMIPAYLQLVKPVLYRCLLKMICSETYIVIISRPLKPDSSFSA</sequence>
<dbReference type="GeneID" id="1474760"/>
<name>A0A832SHH6_9EURY</name>
<proteinExistence type="predicted"/>
<evidence type="ECO:0000313" key="2">
    <source>
        <dbReference type="Proteomes" id="UP000600774"/>
    </source>
</evidence>